<name>A0A4Z1SW86_GIAMU</name>
<feature type="region of interest" description="Disordered" evidence="5">
    <location>
        <begin position="484"/>
        <end position="515"/>
    </location>
</feature>
<gene>
    <name evidence="6" type="ORF">GMRT_13586</name>
</gene>
<reference evidence="6 7" key="1">
    <citation type="submission" date="2019-05" db="EMBL/GenBank/DDBJ databases">
        <title>The compact genome of Giardia muris reveals important steps in the evolution of intestinal protozoan parasites.</title>
        <authorList>
            <person name="Xu F."/>
            <person name="Jimenez-Gonzalez A."/>
            <person name="Einarsson E."/>
            <person name="Astvaldsson A."/>
            <person name="Peirasmaki D."/>
            <person name="Eckmann L."/>
            <person name="Andersson J.O."/>
            <person name="Svard S.G."/>
            <person name="Jerlstrom-Hultqvist J."/>
        </authorList>
    </citation>
    <scope>NUCLEOTIDE SEQUENCE [LARGE SCALE GENOMIC DNA]</scope>
    <source>
        <strain evidence="6 7">Roberts-Thomson</strain>
    </source>
</reference>
<dbReference type="GO" id="GO:0006364">
    <property type="term" value="P:rRNA processing"/>
    <property type="evidence" value="ECO:0007669"/>
    <property type="project" value="UniProtKB-KW"/>
</dbReference>
<dbReference type="Proteomes" id="UP000315496">
    <property type="component" value="Chromosome 1"/>
</dbReference>
<dbReference type="GO" id="GO:0030688">
    <property type="term" value="C:preribosome, small subunit precursor"/>
    <property type="evidence" value="ECO:0007669"/>
    <property type="project" value="InterPro"/>
</dbReference>
<evidence type="ECO:0000256" key="5">
    <source>
        <dbReference type="SAM" id="MobiDB-lite"/>
    </source>
</evidence>
<comment type="similarity">
    <text evidence="2">Belongs to the RRP1 family.</text>
</comment>
<keyword evidence="3" id="KW-0698">rRNA processing</keyword>
<evidence type="ECO:0000313" key="6">
    <source>
        <dbReference type="EMBL" id="TNJ30006.1"/>
    </source>
</evidence>
<proteinExistence type="inferred from homology"/>
<comment type="caution">
    <text evidence="6">The sequence shown here is derived from an EMBL/GenBank/DDBJ whole genome shotgun (WGS) entry which is preliminary data.</text>
</comment>
<dbReference type="VEuPathDB" id="GiardiaDB:GMRT_13586"/>
<keyword evidence="4" id="KW-0539">Nucleus</keyword>
<dbReference type="PANTHER" id="PTHR13026:SF0">
    <property type="entry name" value="RIBOSOMAL RNA PROCESSING 1B"/>
    <property type="match status" value="1"/>
</dbReference>
<protein>
    <submittedName>
        <fullName evidence="6">Nucleolar protein, Nop52</fullName>
    </submittedName>
</protein>
<evidence type="ECO:0000256" key="4">
    <source>
        <dbReference type="ARBA" id="ARBA00023242"/>
    </source>
</evidence>
<dbReference type="PANTHER" id="PTHR13026">
    <property type="entry name" value="NNP-1 PROTEIN NOVEL NUCLEAR PROTEIN 1 NOP52"/>
    <property type="match status" value="1"/>
</dbReference>
<comment type="subcellular location">
    <subcellularLocation>
        <location evidence="1">Nucleus</location>
    </subcellularLocation>
</comment>
<dbReference type="OrthoDB" id="2019504at2759"/>
<evidence type="ECO:0000313" key="7">
    <source>
        <dbReference type="Proteomes" id="UP000315496"/>
    </source>
</evidence>
<dbReference type="EMBL" id="VDLU01000001">
    <property type="protein sequence ID" value="TNJ30006.1"/>
    <property type="molecule type" value="Genomic_DNA"/>
</dbReference>
<dbReference type="Pfam" id="PF05997">
    <property type="entry name" value="Nop52"/>
    <property type="match status" value="1"/>
</dbReference>
<accession>A0A4Z1SW86</accession>
<dbReference type="InterPro" id="IPR010301">
    <property type="entry name" value="RRP1"/>
</dbReference>
<evidence type="ECO:0000256" key="2">
    <source>
        <dbReference type="ARBA" id="ARBA00006374"/>
    </source>
</evidence>
<dbReference type="AlphaFoldDB" id="A0A4Z1SW86"/>
<dbReference type="GO" id="GO:0005634">
    <property type="term" value="C:nucleus"/>
    <property type="evidence" value="ECO:0007669"/>
    <property type="project" value="UniProtKB-SubCell"/>
</dbReference>
<feature type="compositionally biased region" description="Acidic residues" evidence="5">
    <location>
        <begin position="494"/>
        <end position="504"/>
    </location>
</feature>
<keyword evidence="7" id="KW-1185">Reference proteome</keyword>
<evidence type="ECO:0000256" key="3">
    <source>
        <dbReference type="ARBA" id="ARBA00022552"/>
    </source>
</evidence>
<organism evidence="6 7">
    <name type="scientific">Giardia muris</name>
    <dbReference type="NCBI Taxonomy" id="5742"/>
    <lineage>
        <taxon>Eukaryota</taxon>
        <taxon>Metamonada</taxon>
        <taxon>Diplomonadida</taxon>
        <taxon>Hexamitidae</taxon>
        <taxon>Giardiinae</taxon>
        <taxon>Giardia</taxon>
    </lineage>
</organism>
<sequence>MLRREVSLNPTKLVWELASDTKDIRYKAFETVKEELGLLARQKPLDYLGMMTLWKGLYFLLWKEDKVDAQGRISREVSQLLDLLPEPSSEAEERFLAFLDGDDEDTDETGGQAVLFMRCALETLCREWEAVDYLRMSKVMRLVRDVVYGLVRRIIDTEGAEICIEGGMLLHTLNLVMLNDTRIATQSAPASLVAHVADVWVDAIRNGIKKSEGVFSSTKLRDLLLPWIEFFITTKNVHIQKAIIDTIFFRVSDISYNPPVNLAAYIDKDVDLSDIESEDDEKDEEKIRIPNLSLPQITFKLAAEKAELDCPEDTIMKSIGKKNQSSKEKEISSVPKRKYTGTHSVDAYTVDTTSEIPSIDVPEALEKFASELEEMREWWGENGKTLMEEPPRKVIRKEQQTFLEAKYQLNRYVYEEHKHELHNVRIDRRGFLVYDPDVHRRLVQTNEFYTIKPILLDSLDVSELERLFGGNTPEVAELAAQRHFYSKEDRADTDTLDADAESSESSESTEGSKKE</sequence>
<evidence type="ECO:0000256" key="1">
    <source>
        <dbReference type="ARBA" id="ARBA00004123"/>
    </source>
</evidence>